<comment type="caution">
    <text evidence="1">The sequence shown here is derived from an EMBL/GenBank/DDBJ whole genome shotgun (WGS) entry which is preliminary data.</text>
</comment>
<dbReference type="EMBL" id="JBHSQN010000006">
    <property type="protein sequence ID" value="MFC6011679.1"/>
    <property type="molecule type" value="Genomic_DNA"/>
</dbReference>
<accession>A0ABW1JSH0</accession>
<name>A0ABW1JSH0_9NOCA</name>
<evidence type="ECO:0000313" key="1">
    <source>
        <dbReference type="EMBL" id="MFC6011679.1"/>
    </source>
</evidence>
<evidence type="ECO:0000313" key="2">
    <source>
        <dbReference type="Proteomes" id="UP001596223"/>
    </source>
</evidence>
<organism evidence="1 2">
    <name type="scientific">Nocardia lasii</name>
    <dbReference type="NCBI Taxonomy" id="1616107"/>
    <lineage>
        <taxon>Bacteria</taxon>
        <taxon>Bacillati</taxon>
        <taxon>Actinomycetota</taxon>
        <taxon>Actinomycetes</taxon>
        <taxon>Mycobacteriales</taxon>
        <taxon>Nocardiaceae</taxon>
        <taxon>Nocardia</taxon>
    </lineage>
</organism>
<sequence>MATDLSFFRSESAQRLRAQGRAQGVEQGLELGLEQGRAEQAAHSILVVLTGRGIELSASQRAELTATTDLDQLDNWLVQALTVTCAADLFD</sequence>
<reference evidence="2" key="1">
    <citation type="journal article" date="2019" name="Int. J. Syst. Evol. Microbiol.">
        <title>The Global Catalogue of Microorganisms (GCM) 10K type strain sequencing project: providing services to taxonomists for standard genome sequencing and annotation.</title>
        <authorList>
            <consortium name="The Broad Institute Genomics Platform"/>
            <consortium name="The Broad Institute Genome Sequencing Center for Infectious Disease"/>
            <person name="Wu L."/>
            <person name="Ma J."/>
        </authorList>
    </citation>
    <scope>NUCLEOTIDE SEQUENCE [LARGE SCALE GENOMIC DNA]</scope>
    <source>
        <strain evidence="2">CCUG 36956</strain>
    </source>
</reference>
<keyword evidence="2" id="KW-1185">Reference proteome</keyword>
<evidence type="ECO:0008006" key="3">
    <source>
        <dbReference type="Google" id="ProtNLM"/>
    </source>
</evidence>
<dbReference type="RefSeq" id="WP_378603810.1">
    <property type="nucleotide sequence ID" value="NZ_JBHSQN010000006.1"/>
</dbReference>
<proteinExistence type="predicted"/>
<gene>
    <name evidence="1" type="ORF">ACFP3H_11500</name>
</gene>
<protein>
    <recommendedName>
        <fullName evidence="3">Transposase</fullName>
    </recommendedName>
</protein>
<dbReference type="Proteomes" id="UP001596223">
    <property type="component" value="Unassembled WGS sequence"/>
</dbReference>